<feature type="compositionally biased region" description="Low complexity" evidence="3">
    <location>
        <begin position="329"/>
        <end position="342"/>
    </location>
</feature>
<feature type="region of interest" description="Disordered" evidence="3">
    <location>
        <begin position="329"/>
        <end position="353"/>
    </location>
</feature>
<evidence type="ECO:0000259" key="5">
    <source>
        <dbReference type="PROSITE" id="PS51294"/>
    </source>
</evidence>
<dbReference type="InterPro" id="IPR001005">
    <property type="entry name" value="SANT/Myb"/>
</dbReference>
<dbReference type="AlphaFoldDB" id="A0A6P8CAI7"/>
<sequence length="566" mass="60012">MENRKKRSITEEDISILLQRYPATTLLALLQEVAQFEQVRINWHELVKRSSTGISSPREYQMLWRHLAYRDALFEKSDDGVEPLVSCTMPCSSDDDSDLEYELEALPAVSGEASAEVAASVKVLISSGLTSDGTLPKKSSVEAPLTINIPNGQPFRASSEGSRPTCLVQGMKNTANPVSIEKSSLPPSVTGNEGSDPNGNMLSKKKRKQWSEAEDLELIAAVRKCGEGNWANILKANFKGDRTAAQLSQRWAIIRKRQGNSNLSVSNLTTASQLSEAQLATRHAVSVALDMHVKPLRTAGTFSSSTLGQQAQNQTRQVPEPRKLTLLVSPSVPPLNSSASSVKTSPKENNINNSHDDMVIKAAAVAAGARIATPSDAASLIKAAQSKNAVHIIPRGSSLKAASVTGVATTKSAHQTSPPAQSGHAASTSATSHNIPGKDARPTVQNSPSDAAISPQEQDIESEGGKVATELSNMLQEPVPGEDVARALGNEGGTQMQEDAVLHCVNADLPANQNSDALTNREVLTTVSVGGASEGDQPAEGEKAGQAVSEEKCEKESLKGEALDSR</sequence>
<dbReference type="InterPro" id="IPR017930">
    <property type="entry name" value="Myb_dom"/>
</dbReference>
<dbReference type="RefSeq" id="XP_031379459.1">
    <property type="nucleotide sequence ID" value="XM_031523599.1"/>
</dbReference>
<dbReference type="PROSITE" id="PS50090">
    <property type="entry name" value="MYB_LIKE"/>
    <property type="match status" value="1"/>
</dbReference>
<dbReference type="Pfam" id="PF00249">
    <property type="entry name" value="Myb_DNA-binding"/>
    <property type="match status" value="1"/>
</dbReference>
<dbReference type="PANTHER" id="PTHR47206:SF1">
    <property type="entry name" value="HOMEODOMAIN-LIKE SUPERFAMILY PROTEIN"/>
    <property type="match status" value="1"/>
</dbReference>
<dbReference type="OrthoDB" id="608866at2759"/>
<protein>
    <submittedName>
        <fullName evidence="7">Uncharacterized protein LOC116194710 isoform X1</fullName>
    </submittedName>
</protein>
<feature type="region of interest" description="Disordered" evidence="3">
    <location>
        <begin position="149"/>
        <end position="207"/>
    </location>
</feature>
<dbReference type="PANTHER" id="PTHR47206">
    <property type="entry name" value="HOMEODOMAIN-LIKE SUPERFAMILY PROTEIN"/>
    <property type="match status" value="1"/>
</dbReference>
<accession>A0A6P8CAI7</accession>
<reference evidence="7" key="2">
    <citation type="submission" date="2025-08" db="UniProtKB">
        <authorList>
            <consortium name="RefSeq"/>
        </authorList>
    </citation>
    <scope>IDENTIFICATION</scope>
    <source>
        <tissue evidence="7">Leaf</tissue>
    </source>
</reference>
<dbReference type="GeneID" id="116194710"/>
<dbReference type="PROSITE" id="PS51294">
    <property type="entry name" value="HTH_MYB"/>
    <property type="match status" value="1"/>
</dbReference>
<keyword evidence="6" id="KW-1185">Reference proteome</keyword>
<feature type="compositionally biased region" description="Low complexity" evidence="3">
    <location>
        <begin position="424"/>
        <end position="433"/>
    </location>
</feature>
<gene>
    <name evidence="7" type="primary">LOC116194710</name>
</gene>
<comment type="subcellular location">
    <subcellularLocation>
        <location evidence="1">Nucleus</location>
    </subcellularLocation>
</comment>
<evidence type="ECO:0000313" key="7">
    <source>
        <dbReference type="RefSeq" id="XP_031379459.1"/>
    </source>
</evidence>
<organism evidence="6 7">
    <name type="scientific">Punica granatum</name>
    <name type="common">Pomegranate</name>
    <dbReference type="NCBI Taxonomy" id="22663"/>
    <lineage>
        <taxon>Eukaryota</taxon>
        <taxon>Viridiplantae</taxon>
        <taxon>Streptophyta</taxon>
        <taxon>Embryophyta</taxon>
        <taxon>Tracheophyta</taxon>
        <taxon>Spermatophyta</taxon>
        <taxon>Magnoliopsida</taxon>
        <taxon>eudicotyledons</taxon>
        <taxon>Gunneridae</taxon>
        <taxon>Pentapetalae</taxon>
        <taxon>rosids</taxon>
        <taxon>malvids</taxon>
        <taxon>Myrtales</taxon>
        <taxon>Lythraceae</taxon>
        <taxon>Punica</taxon>
    </lineage>
</organism>
<feature type="domain" description="Myb-like" evidence="4">
    <location>
        <begin position="202"/>
        <end position="251"/>
    </location>
</feature>
<reference evidence="6" key="1">
    <citation type="journal article" date="2020" name="Plant Biotechnol. J.">
        <title>The pomegranate (Punica granatum L.) draft genome dissects genetic divergence between soft- and hard-seeded cultivars.</title>
        <authorList>
            <person name="Luo X."/>
            <person name="Li H."/>
            <person name="Wu Z."/>
            <person name="Yao W."/>
            <person name="Zhao P."/>
            <person name="Cao D."/>
            <person name="Yu H."/>
            <person name="Li K."/>
            <person name="Poudel K."/>
            <person name="Zhao D."/>
            <person name="Zhang F."/>
            <person name="Xia X."/>
            <person name="Chen L."/>
            <person name="Wang Q."/>
            <person name="Jing D."/>
            <person name="Cao S."/>
        </authorList>
    </citation>
    <scope>NUCLEOTIDE SEQUENCE [LARGE SCALE GENOMIC DNA]</scope>
    <source>
        <strain evidence="6">cv. Tunisia</strain>
    </source>
</reference>
<evidence type="ECO:0000256" key="1">
    <source>
        <dbReference type="ARBA" id="ARBA00004123"/>
    </source>
</evidence>
<feature type="region of interest" description="Disordered" evidence="3">
    <location>
        <begin position="409"/>
        <end position="463"/>
    </location>
</feature>
<feature type="compositionally biased region" description="Polar residues" evidence="3">
    <location>
        <begin position="409"/>
        <end position="420"/>
    </location>
</feature>
<evidence type="ECO:0000256" key="3">
    <source>
        <dbReference type="SAM" id="MobiDB-lite"/>
    </source>
</evidence>
<dbReference type="SUPFAM" id="SSF46689">
    <property type="entry name" value="Homeodomain-like"/>
    <property type="match status" value="1"/>
</dbReference>
<dbReference type="SMART" id="SM00717">
    <property type="entry name" value="SANT"/>
    <property type="match status" value="1"/>
</dbReference>
<dbReference type="Gene3D" id="1.10.10.60">
    <property type="entry name" value="Homeodomain-like"/>
    <property type="match status" value="1"/>
</dbReference>
<keyword evidence="2" id="KW-0539">Nucleus</keyword>
<dbReference type="InterPro" id="IPR009057">
    <property type="entry name" value="Homeodomain-like_sf"/>
</dbReference>
<feature type="compositionally biased region" description="Polar residues" evidence="3">
    <location>
        <begin position="171"/>
        <end position="201"/>
    </location>
</feature>
<evidence type="ECO:0000256" key="2">
    <source>
        <dbReference type="ARBA" id="ARBA00023242"/>
    </source>
</evidence>
<dbReference type="Proteomes" id="UP000515151">
    <property type="component" value="Chromosome 1"/>
</dbReference>
<evidence type="ECO:0000313" key="6">
    <source>
        <dbReference type="Proteomes" id="UP000515151"/>
    </source>
</evidence>
<proteinExistence type="predicted"/>
<name>A0A6P8CAI7_PUNGR</name>
<feature type="region of interest" description="Disordered" evidence="3">
    <location>
        <begin position="527"/>
        <end position="566"/>
    </location>
</feature>
<feature type="compositionally biased region" description="Basic and acidic residues" evidence="3">
    <location>
        <begin position="549"/>
        <end position="566"/>
    </location>
</feature>
<dbReference type="GO" id="GO:0005634">
    <property type="term" value="C:nucleus"/>
    <property type="evidence" value="ECO:0007669"/>
    <property type="project" value="UniProtKB-SubCell"/>
</dbReference>
<dbReference type="CDD" id="cd11660">
    <property type="entry name" value="SANT_TRF"/>
    <property type="match status" value="1"/>
</dbReference>
<feature type="domain" description="HTH myb-type" evidence="5">
    <location>
        <begin position="202"/>
        <end position="259"/>
    </location>
</feature>
<feature type="compositionally biased region" description="Polar residues" evidence="3">
    <location>
        <begin position="343"/>
        <end position="353"/>
    </location>
</feature>
<evidence type="ECO:0000259" key="4">
    <source>
        <dbReference type="PROSITE" id="PS50090"/>
    </source>
</evidence>